<dbReference type="KEGG" id="acoa:RB602_11170"/>
<organism evidence="1 2">
    <name type="scientific">Alterisphingorhabdus coralli</name>
    <dbReference type="NCBI Taxonomy" id="3071408"/>
    <lineage>
        <taxon>Bacteria</taxon>
        <taxon>Pseudomonadati</taxon>
        <taxon>Pseudomonadota</taxon>
        <taxon>Alphaproteobacteria</taxon>
        <taxon>Sphingomonadales</taxon>
        <taxon>Sphingomonadaceae</taxon>
        <taxon>Alterisphingorhabdus (ex Yan et al. 2024)</taxon>
    </lineage>
</organism>
<gene>
    <name evidence="1" type="ORF">RB602_11170</name>
</gene>
<dbReference type="InterPro" id="IPR012668">
    <property type="entry name" value="CHP02466"/>
</dbReference>
<accession>A0AA97I0H7</accession>
<dbReference type="RefSeq" id="WP_317080651.1">
    <property type="nucleotide sequence ID" value="NZ_CP136594.1"/>
</dbReference>
<proteinExistence type="predicted"/>
<evidence type="ECO:0000313" key="1">
    <source>
        <dbReference type="EMBL" id="WOE74403.1"/>
    </source>
</evidence>
<dbReference type="Gene3D" id="2.60.120.620">
    <property type="entry name" value="q2cbj1_9rhob like domain"/>
    <property type="match status" value="1"/>
</dbReference>
<dbReference type="NCBIfam" id="TIGR02466">
    <property type="entry name" value="TIGR02466 family protein"/>
    <property type="match status" value="1"/>
</dbReference>
<dbReference type="InterPro" id="IPR011051">
    <property type="entry name" value="RmlC_Cupin_sf"/>
</dbReference>
<dbReference type="Proteomes" id="UP001302429">
    <property type="component" value="Chromosome"/>
</dbReference>
<dbReference type="SUPFAM" id="SSF51182">
    <property type="entry name" value="RmlC-like cupins"/>
    <property type="match status" value="1"/>
</dbReference>
<protein>
    <submittedName>
        <fullName evidence="1">TIGR02466 family protein</fullName>
    </submittedName>
</protein>
<evidence type="ECO:0000313" key="2">
    <source>
        <dbReference type="Proteomes" id="UP001302429"/>
    </source>
</evidence>
<reference evidence="1 2" key="1">
    <citation type="submission" date="2023-10" db="EMBL/GenBank/DDBJ databases">
        <title>Complete genome sequence of a Sphingomonadaceae bacterium.</title>
        <authorList>
            <person name="Yan C."/>
        </authorList>
    </citation>
    <scope>NUCLEOTIDE SEQUENCE [LARGE SCALE GENOMIC DNA]</scope>
    <source>
        <strain evidence="1 2">SCSIO 66989</strain>
    </source>
</reference>
<dbReference type="EMBL" id="CP136594">
    <property type="protein sequence ID" value="WOE74403.1"/>
    <property type="molecule type" value="Genomic_DNA"/>
</dbReference>
<keyword evidence="2" id="KW-1185">Reference proteome</keyword>
<dbReference type="Pfam" id="PF13759">
    <property type="entry name" value="2OG-FeII_Oxy_5"/>
    <property type="match status" value="1"/>
</dbReference>
<sequence length="217" mass="24000">MSDFGSIRIRAEHTGAFETPIIYSRFQDCNALCDALKASIAERRATAENMPRSNVGGWHSDTKMLDWGGEAAGFVAEKALALAKRITGLDKGDPAQLDWSIYMWANVLPSGGLNTAHVHPAQLWAAVFYVDQGDVGEDLGGELVLEDPRFPMTHMRMNSLRVLGLDGNPQNGEMRLRPNSGDLVLFPAWLRHSVRPYHGERERISLAMNIDARMPGN</sequence>
<dbReference type="AlphaFoldDB" id="A0AA97I0H7"/>
<name>A0AA97I0H7_9SPHN</name>